<dbReference type="InterPro" id="IPR029491">
    <property type="entry name" value="Helicase_HTH"/>
</dbReference>
<dbReference type="Gene3D" id="1.10.10.10">
    <property type="entry name" value="Winged helix-like DNA-binding domain superfamily/Winged helix DNA-binding domain"/>
    <property type="match status" value="1"/>
</dbReference>
<evidence type="ECO:0000256" key="3">
    <source>
        <dbReference type="ARBA" id="ARBA00005446"/>
    </source>
</evidence>
<feature type="domain" description="HRDC" evidence="17">
    <location>
        <begin position="515"/>
        <end position="595"/>
    </location>
</feature>
<dbReference type="InterPro" id="IPR032284">
    <property type="entry name" value="RecQ_Zn-bd"/>
</dbReference>
<comment type="cofactor">
    <cofactor evidence="2">
        <name>Zn(2+)</name>
        <dbReference type="ChEBI" id="CHEBI:29105"/>
    </cofactor>
</comment>
<dbReference type="KEGG" id="ddh:Desde_2375"/>
<dbReference type="PROSITE" id="PS51192">
    <property type="entry name" value="HELICASE_ATP_BIND_1"/>
    <property type="match status" value="1"/>
</dbReference>
<evidence type="ECO:0000256" key="11">
    <source>
        <dbReference type="ARBA" id="ARBA00023125"/>
    </source>
</evidence>
<protein>
    <recommendedName>
        <fullName evidence="16">DNA helicase RecQ</fullName>
        <ecNumber evidence="16">5.6.2.4</ecNumber>
    </recommendedName>
</protein>
<evidence type="ECO:0000259" key="19">
    <source>
        <dbReference type="PROSITE" id="PS51194"/>
    </source>
</evidence>
<dbReference type="InterPro" id="IPR036390">
    <property type="entry name" value="WH_DNA-bd_sf"/>
</dbReference>
<dbReference type="SUPFAM" id="SSF46785">
    <property type="entry name" value="Winged helix' DNA-binding domain"/>
    <property type="match status" value="1"/>
</dbReference>
<reference evidence="21" key="1">
    <citation type="submission" date="2012-06" db="EMBL/GenBank/DDBJ databases">
        <title>Complete sequence of Desulfitobacterium dehalogenans ATCC 51507.</title>
        <authorList>
            <person name="Lucas S."/>
            <person name="Han J."/>
            <person name="Lapidus A."/>
            <person name="Cheng J.-F."/>
            <person name="Goodwin L."/>
            <person name="Pitluck S."/>
            <person name="Peters L."/>
            <person name="Ovchinnikova G."/>
            <person name="Teshima H."/>
            <person name="Detter J.C."/>
            <person name="Han C."/>
            <person name="Tapia R."/>
            <person name="Land M."/>
            <person name="Hauser L."/>
            <person name="Kyrpides N."/>
            <person name="Ivanova N."/>
            <person name="Pagani I."/>
            <person name="Kruse T."/>
            <person name="de Vos W.M."/>
            <person name="Smidt H."/>
            <person name="Woyke T."/>
        </authorList>
    </citation>
    <scope>NUCLEOTIDE SEQUENCE [LARGE SCALE GENOMIC DNA]</scope>
    <source>
        <strain evidence="21">ATCC 51507 / DSM 9161 / JW/IU-DC1</strain>
    </source>
</reference>
<comment type="cofactor">
    <cofactor evidence="1">
        <name>Mg(2+)</name>
        <dbReference type="ChEBI" id="CHEBI:18420"/>
    </cofactor>
</comment>
<keyword evidence="9" id="KW-0862">Zinc</keyword>
<dbReference type="OrthoDB" id="9763310at2"/>
<comment type="similarity">
    <text evidence="3">Belongs to the helicase family. RecQ subfamily.</text>
</comment>
<dbReference type="GO" id="GO:0005737">
    <property type="term" value="C:cytoplasm"/>
    <property type="evidence" value="ECO:0007669"/>
    <property type="project" value="TreeGrafter"/>
</dbReference>
<dbReference type="PANTHER" id="PTHR13710:SF105">
    <property type="entry name" value="ATP-DEPENDENT DNA HELICASE Q1"/>
    <property type="match status" value="1"/>
</dbReference>
<dbReference type="InterPro" id="IPR044876">
    <property type="entry name" value="HRDC_dom_sf"/>
</dbReference>
<dbReference type="GO" id="GO:0006260">
    <property type="term" value="P:DNA replication"/>
    <property type="evidence" value="ECO:0007669"/>
    <property type="project" value="InterPro"/>
</dbReference>
<dbReference type="PANTHER" id="PTHR13710">
    <property type="entry name" value="DNA HELICASE RECQ FAMILY MEMBER"/>
    <property type="match status" value="1"/>
</dbReference>
<dbReference type="STRING" id="756499.Desde_2375"/>
<evidence type="ECO:0000259" key="17">
    <source>
        <dbReference type="PROSITE" id="PS50967"/>
    </source>
</evidence>
<evidence type="ECO:0000313" key="20">
    <source>
        <dbReference type="EMBL" id="AFM00713.1"/>
    </source>
</evidence>
<keyword evidence="6" id="KW-0227">DNA damage</keyword>
<dbReference type="HOGENOM" id="CLU_001103_14_3_9"/>
<keyword evidence="12" id="KW-0233">DNA recombination</keyword>
<dbReference type="InterPro" id="IPR010997">
    <property type="entry name" value="HRDC-like_sf"/>
</dbReference>
<dbReference type="GO" id="GO:0006281">
    <property type="term" value="P:DNA repair"/>
    <property type="evidence" value="ECO:0007669"/>
    <property type="project" value="UniProtKB-KW"/>
</dbReference>
<dbReference type="eggNOG" id="COG0514">
    <property type="taxonomic scope" value="Bacteria"/>
</dbReference>
<dbReference type="PROSITE" id="PS50967">
    <property type="entry name" value="HRDC"/>
    <property type="match status" value="1"/>
</dbReference>
<evidence type="ECO:0000256" key="13">
    <source>
        <dbReference type="ARBA" id="ARBA00023204"/>
    </source>
</evidence>
<evidence type="ECO:0000256" key="10">
    <source>
        <dbReference type="ARBA" id="ARBA00022840"/>
    </source>
</evidence>
<dbReference type="GO" id="GO:0009432">
    <property type="term" value="P:SOS response"/>
    <property type="evidence" value="ECO:0007669"/>
    <property type="project" value="UniProtKB-UniRule"/>
</dbReference>
<evidence type="ECO:0000313" key="21">
    <source>
        <dbReference type="Proteomes" id="UP000006053"/>
    </source>
</evidence>
<organism evidence="20 21">
    <name type="scientific">Desulfitobacterium dehalogenans (strain ATCC 51507 / DSM 9161 / JW/IU-DC1)</name>
    <dbReference type="NCBI Taxonomy" id="756499"/>
    <lineage>
        <taxon>Bacteria</taxon>
        <taxon>Bacillati</taxon>
        <taxon>Bacillota</taxon>
        <taxon>Clostridia</taxon>
        <taxon>Eubacteriales</taxon>
        <taxon>Desulfitobacteriaceae</taxon>
        <taxon>Desulfitobacterium</taxon>
    </lineage>
</organism>
<dbReference type="Pfam" id="PF00570">
    <property type="entry name" value="HRDC"/>
    <property type="match status" value="1"/>
</dbReference>
<keyword evidence="21" id="KW-1185">Reference proteome</keyword>
<keyword evidence="10" id="KW-0067">ATP-binding</keyword>
<dbReference type="SMART" id="SM00487">
    <property type="entry name" value="DEXDc"/>
    <property type="match status" value="1"/>
</dbReference>
<evidence type="ECO:0000256" key="5">
    <source>
        <dbReference type="ARBA" id="ARBA00022741"/>
    </source>
</evidence>
<evidence type="ECO:0000256" key="15">
    <source>
        <dbReference type="ARBA" id="ARBA00034617"/>
    </source>
</evidence>
<evidence type="ECO:0000256" key="1">
    <source>
        <dbReference type="ARBA" id="ARBA00001946"/>
    </source>
</evidence>
<dbReference type="GO" id="GO:0006310">
    <property type="term" value="P:DNA recombination"/>
    <property type="evidence" value="ECO:0007669"/>
    <property type="project" value="UniProtKB-UniRule"/>
</dbReference>
<dbReference type="CDD" id="cd17920">
    <property type="entry name" value="DEXHc_RecQ"/>
    <property type="match status" value="1"/>
</dbReference>
<dbReference type="GO" id="GO:0046872">
    <property type="term" value="F:metal ion binding"/>
    <property type="evidence" value="ECO:0007669"/>
    <property type="project" value="UniProtKB-KW"/>
</dbReference>
<dbReference type="InterPro" id="IPR018982">
    <property type="entry name" value="RQC_domain"/>
</dbReference>
<dbReference type="SUPFAM" id="SSF47819">
    <property type="entry name" value="HRDC-like"/>
    <property type="match status" value="1"/>
</dbReference>
<dbReference type="InterPro" id="IPR014001">
    <property type="entry name" value="Helicase_ATP-bd"/>
</dbReference>
<dbReference type="Pfam" id="PF00270">
    <property type="entry name" value="DEAD"/>
    <property type="match status" value="1"/>
</dbReference>
<dbReference type="InterPro" id="IPR004589">
    <property type="entry name" value="DNA_helicase_ATP-dep_RecQ"/>
</dbReference>
<comment type="catalytic activity">
    <reaction evidence="15">
        <text>Couples ATP hydrolysis with the unwinding of duplex DNA by translocating in the 3'-5' direction.</text>
        <dbReference type="EC" id="5.6.2.4"/>
    </reaction>
</comment>
<dbReference type="EC" id="5.6.2.4" evidence="16"/>
<keyword evidence="7 20" id="KW-0378">Hydrolase</keyword>
<dbReference type="SMART" id="SM00490">
    <property type="entry name" value="HELICc"/>
    <property type="match status" value="1"/>
</dbReference>
<dbReference type="Pfam" id="PF09382">
    <property type="entry name" value="RQC"/>
    <property type="match status" value="1"/>
</dbReference>
<name>I4A9S8_DESDJ</name>
<dbReference type="EMBL" id="CP003348">
    <property type="protein sequence ID" value="AFM00713.1"/>
    <property type="molecule type" value="Genomic_DNA"/>
</dbReference>
<evidence type="ECO:0000256" key="14">
    <source>
        <dbReference type="ARBA" id="ARBA00023235"/>
    </source>
</evidence>
<dbReference type="Pfam" id="PF14493">
    <property type="entry name" value="HTH_40"/>
    <property type="match status" value="1"/>
</dbReference>
<keyword evidence="14" id="KW-0413">Isomerase</keyword>
<dbReference type="InterPro" id="IPR006293">
    <property type="entry name" value="DNA_helicase_ATP-dep_RecQ_bac"/>
</dbReference>
<keyword evidence="13" id="KW-0234">DNA repair</keyword>
<keyword evidence="4" id="KW-0479">Metal-binding</keyword>
<keyword evidence="5" id="KW-0547">Nucleotide-binding</keyword>
<proteinExistence type="inferred from homology"/>
<dbReference type="InterPro" id="IPR027417">
    <property type="entry name" value="P-loop_NTPase"/>
</dbReference>
<evidence type="ECO:0000256" key="12">
    <source>
        <dbReference type="ARBA" id="ARBA00023172"/>
    </source>
</evidence>
<dbReference type="GO" id="GO:0043590">
    <property type="term" value="C:bacterial nucleoid"/>
    <property type="evidence" value="ECO:0007669"/>
    <property type="project" value="TreeGrafter"/>
</dbReference>
<keyword evidence="8 20" id="KW-0347">Helicase</keyword>
<sequence>MMNQALDILKRYFGYSQFRKGQNKVIHSLLQSVDTVAIMPTGAGKSLSYQIPALLFEGVTLVISPLISLMKDQVDSLHDAGVSATFINSSLSMNEAWERINKARKGEYKLLYVAPERLEAESFLSLLESLSISFVAVDEAHCVSQWGHDFRPSYRKIGTFVESLPHRPILGAFTATATEEVKEDIVHLLKLENPQVFITGFDRPNLKFSTLKGENKKFFISDYCLQHRNESGIIYAATRKEVDQLQTYLKGKGFLVGKYHAGMSDLDRQKSQEAFLFDKTPLIVATNAFGMGIDKSNVRFVIHYNMPKNMEAYYQEAGRAGRDGEPANCILLFSPQDVVLQRYLIDNNIFNPERKVNEHKKLQDMADYCHTARCLRKEILEYFGETDIPEECGNCSNCTDDRDIVDITLDTQKILSCVLRMRERFGVNLVAEVLKGSGNKKLMELRLNQLSTYGLMSERTIQEIKDQINYLIAEDYLQLSTGEYPVVKCGRKAVLVLKGNEQVFQKVLRKAKVKEEESLTLFEYLRGLRREVAANEHLPPYMIFSDSTLREMAESCPRNRTEFLRLGGVGERKLEKYGDIFLQGVQDFFQKQAKMIQSTKSERALESHLEPARLEQPQEKVSKVPSFLVTYMLYQEGKSLEEIARLRNYKLITIQDHILRAFKEGHQISWSDFISDDQEQLILTVIQTLGIEKLRPIKDALPADVDWMAIKSVIAKNFNS</sequence>
<evidence type="ECO:0000256" key="7">
    <source>
        <dbReference type="ARBA" id="ARBA00022801"/>
    </source>
</evidence>
<dbReference type="InterPro" id="IPR002121">
    <property type="entry name" value="HRDC_dom"/>
</dbReference>
<dbReference type="Gene3D" id="3.40.50.300">
    <property type="entry name" value="P-loop containing nucleotide triphosphate hydrolases"/>
    <property type="match status" value="2"/>
</dbReference>
<dbReference type="SUPFAM" id="SSF52540">
    <property type="entry name" value="P-loop containing nucleoside triphosphate hydrolases"/>
    <property type="match status" value="1"/>
</dbReference>
<dbReference type="InterPro" id="IPR036388">
    <property type="entry name" value="WH-like_DNA-bd_sf"/>
</dbReference>
<dbReference type="Gene3D" id="1.10.150.80">
    <property type="entry name" value="HRDC domain"/>
    <property type="match status" value="1"/>
</dbReference>
<dbReference type="FunFam" id="3.40.50.300:FF:000296">
    <property type="entry name" value="ATP-dependent DNA helicase RecQ"/>
    <property type="match status" value="1"/>
</dbReference>
<dbReference type="SMART" id="SM00341">
    <property type="entry name" value="HRDC"/>
    <property type="match status" value="1"/>
</dbReference>
<keyword evidence="11" id="KW-0238">DNA-binding</keyword>
<evidence type="ECO:0000256" key="2">
    <source>
        <dbReference type="ARBA" id="ARBA00001947"/>
    </source>
</evidence>
<dbReference type="CDD" id="cd18794">
    <property type="entry name" value="SF2_C_RecQ"/>
    <property type="match status" value="1"/>
</dbReference>
<reference evidence="20 21" key="2">
    <citation type="journal article" date="2015" name="J. Bacteriol.">
        <title>Genomic, proteomic, and biochemical analysis of the organohalide respiratory pathway in Desulfitobacterium dehalogenans.</title>
        <authorList>
            <person name="Kruse T."/>
            <person name="van de Pas B.A."/>
            <person name="Atteia A."/>
            <person name="Krab K."/>
            <person name="Hagen W.R."/>
            <person name="Goodwin L."/>
            <person name="Chain P."/>
            <person name="Boeren S."/>
            <person name="Maphosa F."/>
            <person name="Schraa G."/>
            <person name="de Vos W.M."/>
            <person name="van der Oost J."/>
            <person name="Smidt H."/>
            <person name="Stams A.J."/>
        </authorList>
    </citation>
    <scope>NUCLEOTIDE SEQUENCE [LARGE SCALE GENOMIC DNA]</scope>
    <source>
        <strain evidence="21">ATCC 51507 / DSM 9161 / JW/IU-DC1</strain>
    </source>
</reference>
<dbReference type="GO" id="GO:0043138">
    <property type="term" value="F:3'-5' DNA helicase activity"/>
    <property type="evidence" value="ECO:0007669"/>
    <property type="project" value="UniProtKB-EC"/>
</dbReference>
<evidence type="ECO:0000256" key="9">
    <source>
        <dbReference type="ARBA" id="ARBA00022833"/>
    </source>
</evidence>
<dbReference type="InterPro" id="IPR011545">
    <property type="entry name" value="DEAD/DEAH_box_helicase_dom"/>
</dbReference>
<dbReference type="Pfam" id="PF16124">
    <property type="entry name" value="RecQ_Zn_bind"/>
    <property type="match status" value="1"/>
</dbReference>
<dbReference type="NCBIfam" id="TIGR01389">
    <property type="entry name" value="recQ"/>
    <property type="match status" value="1"/>
</dbReference>
<evidence type="ECO:0000259" key="18">
    <source>
        <dbReference type="PROSITE" id="PS51192"/>
    </source>
</evidence>
<dbReference type="SMART" id="SM00956">
    <property type="entry name" value="RQC"/>
    <property type="match status" value="1"/>
</dbReference>
<evidence type="ECO:0000256" key="8">
    <source>
        <dbReference type="ARBA" id="ARBA00022806"/>
    </source>
</evidence>
<evidence type="ECO:0000256" key="4">
    <source>
        <dbReference type="ARBA" id="ARBA00022723"/>
    </source>
</evidence>
<dbReference type="GO" id="GO:0005524">
    <property type="term" value="F:ATP binding"/>
    <property type="evidence" value="ECO:0007669"/>
    <property type="project" value="UniProtKB-KW"/>
</dbReference>
<dbReference type="Proteomes" id="UP000006053">
    <property type="component" value="Chromosome"/>
</dbReference>
<accession>I4A9S8</accession>
<dbReference type="GO" id="GO:0016787">
    <property type="term" value="F:hydrolase activity"/>
    <property type="evidence" value="ECO:0007669"/>
    <property type="project" value="UniProtKB-KW"/>
</dbReference>
<dbReference type="InterPro" id="IPR001650">
    <property type="entry name" value="Helicase_C-like"/>
</dbReference>
<feature type="domain" description="Helicase ATP-binding" evidence="18">
    <location>
        <begin position="26"/>
        <end position="195"/>
    </location>
</feature>
<feature type="domain" description="Helicase C-terminal" evidence="19">
    <location>
        <begin position="205"/>
        <end position="366"/>
    </location>
</feature>
<dbReference type="AlphaFoldDB" id="I4A9S8"/>
<evidence type="ECO:0000256" key="6">
    <source>
        <dbReference type="ARBA" id="ARBA00022763"/>
    </source>
</evidence>
<dbReference type="NCBIfam" id="TIGR00614">
    <property type="entry name" value="recQ_fam"/>
    <property type="match status" value="1"/>
</dbReference>
<dbReference type="Pfam" id="PF00271">
    <property type="entry name" value="Helicase_C"/>
    <property type="match status" value="1"/>
</dbReference>
<dbReference type="RefSeq" id="WP_014794197.1">
    <property type="nucleotide sequence ID" value="NC_018017.1"/>
</dbReference>
<evidence type="ECO:0000256" key="16">
    <source>
        <dbReference type="NCBIfam" id="TIGR01389"/>
    </source>
</evidence>
<dbReference type="GO" id="GO:0009378">
    <property type="term" value="F:four-way junction helicase activity"/>
    <property type="evidence" value="ECO:0007669"/>
    <property type="project" value="TreeGrafter"/>
</dbReference>
<dbReference type="GO" id="GO:0030894">
    <property type="term" value="C:replisome"/>
    <property type="evidence" value="ECO:0007669"/>
    <property type="project" value="TreeGrafter"/>
</dbReference>
<gene>
    <name evidence="20" type="ordered locus">Desde_2375</name>
</gene>
<dbReference type="GO" id="GO:0003677">
    <property type="term" value="F:DNA binding"/>
    <property type="evidence" value="ECO:0007669"/>
    <property type="project" value="UniProtKB-KW"/>
</dbReference>
<dbReference type="PROSITE" id="PS51194">
    <property type="entry name" value="HELICASE_CTER"/>
    <property type="match status" value="1"/>
</dbReference>